<accession>A0A9N8HQ38</accession>
<dbReference type="GO" id="GO:0005737">
    <property type="term" value="C:cytoplasm"/>
    <property type="evidence" value="ECO:0007669"/>
    <property type="project" value="TreeGrafter"/>
</dbReference>
<feature type="signal peptide" evidence="6">
    <location>
        <begin position="1"/>
        <end position="25"/>
    </location>
</feature>
<dbReference type="InterPro" id="IPR051326">
    <property type="entry name" value="Kynurenine-oxoglutarate_AT"/>
</dbReference>
<dbReference type="PANTHER" id="PTHR43807">
    <property type="entry name" value="FI04487P"/>
    <property type="match status" value="1"/>
</dbReference>
<dbReference type="Gene3D" id="3.90.1150.10">
    <property type="entry name" value="Aspartate Aminotransferase, domain 1"/>
    <property type="match status" value="1"/>
</dbReference>
<evidence type="ECO:0000256" key="6">
    <source>
        <dbReference type="SAM" id="SignalP"/>
    </source>
</evidence>
<dbReference type="FunFam" id="3.40.640.10:FF:000024">
    <property type="entry name" value="Kynurenine--oxoglutarate transaminase 3"/>
    <property type="match status" value="1"/>
</dbReference>
<evidence type="ECO:0000256" key="1">
    <source>
        <dbReference type="ARBA" id="ARBA00001933"/>
    </source>
</evidence>
<evidence type="ECO:0000256" key="3">
    <source>
        <dbReference type="ARBA" id="ARBA00022576"/>
    </source>
</evidence>
<feature type="domain" description="Aminotransferase class I/classII large" evidence="7">
    <location>
        <begin position="78"/>
        <end position="468"/>
    </location>
</feature>
<keyword evidence="3 8" id="KW-0032">Aminotransferase</keyword>
<proteinExistence type="inferred from homology"/>
<keyword evidence="5" id="KW-0663">Pyridoxal phosphate</keyword>
<dbReference type="Gene3D" id="3.40.640.10">
    <property type="entry name" value="Type I PLP-dependent aspartate aminotransferase-like (Major domain)"/>
    <property type="match status" value="1"/>
</dbReference>
<dbReference type="CDD" id="cd00609">
    <property type="entry name" value="AAT_like"/>
    <property type="match status" value="1"/>
</dbReference>
<reference evidence="8" key="1">
    <citation type="submission" date="2020-06" db="EMBL/GenBank/DDBJ databases">
        <authorList>
            <consortium name="Plant Systems Biology data submission"/>
        </authorList>
    </citation>
    <scope>NUCLEOTIDE SEQUENCE</scope>
    <source>
        <strain evidence="8">D6</strain>
    </source>
</reference>
<dbReference type="SUPFAM" id="SSF53383">
    <property type="entry name" value="PLP-dependent transferases"/>
    <property type="match status" value="1"/>
</dbReference>
<protein>
    <submittedName>
        <fullName evidence="8">Bifunctional aspartate aminotransferase and glutamate/aspartate-prephenate aminotransferase</fullName>
    </submittedName>
</protein>
<evidence type="ECO:0000259" key="7">
    <source>
        <dbReference type="Pfam" id="PF00155"/>
    </source>
</evidence>
<dbReference type="GO" id="GO:0016212">
    <property type="term" value="F:kynurenine-oxoglutarate transaminase activity"/>
    <property type="evidence" value="ECO:0007669"/>
    <property type="project" value="TreeGrafter"/>
</dbReference>
<comment type="similarity">
    <text evidence="2">Belongs to the class-I pyridoxal-phosphate-dependent aminotransferase family.</text>
</comment>
<dbReference type="InterPro" id="IPR015424">
    <property type="entry name" value="PyrdxlP-dep_Trfase"/>
</dbReference>
<evidence type="ECO:0000313" key="8">
    <source>
        <dbReference type="EMBL" id="CAB9523268.1"/>
    </source>
</evidence>
<dbReference type="InterPro" id="IPR004839">
    <property type="entry name" value="Aminotransferase_I/II_large"/>
</dbReference>
<name>A0A9N8HQ38_9STRA</name>
<dbReference type="InterPro" id="IPR015422">
    <property type="entry name" value="PyrdxlP-dep_Trfase_small"/>
</dbReference>
<dbReference type="AlphaFoldDB" id="A0A9N8HQ38"/>
<keyword evidence="9" id="KW-1185">Reference proteome</keyword>
<comment type="caution">
    <text evidence="8">The sequence shown here is derived from an EMBL/GenBank/DDBJ whole genome shotgun (WGS) entry which is preliminary data.</text>
</comment>
<feature type="chain" id="PRO_5040180640" evidence="6">
    <location>
        <begin position="26"/>
        <end position="484"/>
    </location>
</feature>
<evidence type="ECO:0000256" key="2">
    <source>
        <dbReference type="ARBA" id="ARBA00007441"/>
    </source>
</evidence>
<sequence>MLPTVLYSAFASSCVMMMWLPSSRAFSRREAIGRIRSRLFQSSSSSSVNSFSLASRLDGLDKPTVWHEFTPLAIEHNAVNLGQGFPDWDPPAFAVEAMRRATDPSLGRHANQYARSYAHLPLAQVLAEDYSQRFGRDINPETQIATAVGCTNALYCSLQGLVNPGDEVLLLEPAFDIYMSSVQMAGGVPVYCPLRPSTDDESTMKSASLHFTLDLDELEAKLTSKTKVLLLNTPHNPTGKMFSRTELEGISKLLEKYPHVTVLSDEVYEHIVFDTETEPHISPATIDGLWEKTLTLSSSGKTFSCTGWKVGWAVGPPHLVKALSAVQQWVNFSAPTPNQDAIAQSLLIAKQEAYEGYPSFYDYLAADYKRKRGLLTDALQSAGMTPVIPPGGFFIMADTSHISDFDYDPTQVTPATPTSTMPRDWALSRWLTQTVGVTAIPPSAFYSEPNVPLAKNLLRFAFCKGDDTILEAHKRLEAYFGKTS</sequence>
<keyword evidence="4" id="KW-0808">Transferase</keyword>
<dbReference type="EMBL" id="CAICTM010001395">
    <property type="protein sequence ID" value="CAB9523268.1"/>
    <property type="molecule type" value="Genomic_DNA"/>
</dbReference>
<gene>
    <name evidence="8" type="ORF">SEMRO_1397_G269170.1</name>
</gene>
<evidence type="ECO:0000256" key="5">
    <source>
        <dbReference type="ARBA" id="ARBA00022898"/>
    </source>
</evidence>
<dbReference type="Pfam" id="PF00155">
    <property type="entry name" value="Aminotran_1_2"/>
    <property type="match status" value="1"/>
</dbReference>
<organism evidence="8 9">
    <name type="scientific">Seminavis robusta</name>
    <dbReference type="NCBI Taxonomy" id="568900"/>
    <lineage>
        <taxon>Eukaryota</taxon>
        <taxon>Sar</taxon>
        <taxon>Stramenopiles</taxon>
        <taxon>Ochrophyta</taxon>
        <taxon>Bacillariophyta</taxon>
        <taxon>Bacillariophyceae</taxon>
        <taxon>Bacillariophycidae</taxon>
        <taxon>Naviculales</taxon>
        <taxon>Naviculaceae</taxon>
        <taxon>Seminavis</taxon>
    </lineage>
</organism>
<evidence type="ECO:0000313" key="9">
    <source>
        <dbReference type="Proteomes" id="UP001153069"/>
    </source>
</evidence>
<keyword evidence="6" id="KW-0732">Signal</keyword>
<dbReference type="Proteomes" id="UP001153069">
    <property type="component" value="Unassembled WGS sequence"/>
</dbReference>
<evidence type="ECO:0000256" key="4">
    <source>
        <dbReference type="ARBA" id="ARBA00022679"/>
    </source>
</evidence>
<dbReference type="GO" id="GO:0030170">
    <property type="term" value="F:pyridoxal phosphate binding"/>
    <property type="evidence" value="ECO:0007669"/>
    <property type="project" value="InterPro"/>
</dbReference>
<dbReference type="OrthoDB" id="2414662at2759"/>
<comment type="cofactor">
    <cofactor evidence="1">
        <name>pyridoxal 5'-phosphate</name>
        <dbReference type="ChEBI" id="CHEBI:597326"/>
    </cofactor>
</comment>
<dbReference type="InterPro" id="IPR015421">
    <property type="entry name" value="PyrdxlP-dep_Trfase_major"/>
</dbReference>
<dbReference type="PANTHER" id="PTHR43807:SF20">
    <property type="entry name" value="FI04487P"/>
    <property type="match status" value="1"/>
</dbReference>